<comment type="caution">
    <text evidence="2">The sequence shown here is derived from an EMBL/GenBank/DDBJ whole genome shotgun (WGS) entry which is preliminary data.</text>
</comment>
<evidence type="ECO:0000313" key="2">
    <source>
        <dbReference type="EMBL" id="PPB79782.1"/>
    </source>
</evidence>
<evidence type="ECO:0000256" key="1">
    <source>
        <dbReference type="SAM" id="MobiDB-lite"/>
    </source>
</evidence>
<feature type="compositionally biased region" description="Polar residues" evidence="1">
    <location>
        <begin position="275"/>
        <end position="291"/>
    </location>
</feature>
<feature type="region of interest" description="Disordered" evidence="1">
    <location>
        <begin position="271"/>
        <end position="294"/>
    </location>
</feature>
<feature type="region of interest" description="Disordered" evidence="1">
    <location>
        <begin position="120"/>
        <end position="160"/>
    </location>
</feature>
<dbReference type="EMBL" id="PRDS01000009">
    <property type="protein sequence ID" value="PPB79782.1"/>
    <property type="molecule type" value="Genomic_DNA"/>
</dbReference>
<protein>
    <submittedName>
        <fullName evidence="2">Helix-turn-helix protein</fullName>
    </submittedName>
</protein>
<sequence>MVWEALGVSIDLIRAIWDRGPESPNERFVLVALADYANEHGECWPSIDGLCRKTRLSERGVQSILRRLEKAGWVRVVAGGGRSNTNRYTIVLPVDLKQNPAPDAPFTGENPALRAGIKDETPQEKHRFSAQNPAAAAPFKEETPQLSAENPAAAAPEPPLTTNGMVVVGDARARDQLPVDRSNVVPHPAAATASADELYDRVLAAAGLTSGRLPTWWLPPAATLHVAKWRQLDLTDDEIVEVVRQTQARFDDRPTSPKAFDFAMRRYAAEKNHQIETPQPAAQQETRTGGKSQKDYFDGYLERLKKRLGVDDEEFEKYLRLQ</sequence>
<dbReference type="SUPFAM" id="SSF46785">
    <property type="entry name" value="Winged helix' DNA-binding domain"/>
    <property type="match status" value="1"/>
</dbReference>
<dbReference type="Gene3D" id="1.10.10.10">
    <property type="entry name" value="Winged helix-like DNA-binding domain superfamily/Winged helix DNA-binding domain"/>
    <property type="match status" value="1"/>
</dbReference>
<dbReference type="AlphaFoldDB" id="A0A2S5JE44"/>
<dbReference type="InterPro" id="IPR036388">
    <property type="entry name" value="WH-like_DNA-bd_sf"/>
</dbReference>
<proteinExistence type="predicted"/>
<evidence type="ECO:0000313" key="3">
    <source>
        <dbReference type="Proteomes" id="UP000239736"/>
    </source>
</evidence>
<dbReference type="Proteomes" id="UP000239736">
    <property type="component" value="Unassembled WGS sequence"/>
</dbReference>
<dbReference type="Pfam" id="PF13730">
    <property type="entry name" value="HTH_36"/>
    <property type="match status" value="1"/>
</dbReference>
<dbReference type="InterPro" id="IPR036390">
    <property type="entry name" value="WH_DNA-bd_sf"/>
</dbReference>
<organism evidence="2 3">
    <name type="scientific">Albidovulum inexpectatum</name>
    <dbReference type="NCBI Taxonomy" id="196587"/>
    <lineage>
        <taxon>Bacteria</taxon>
        <taxon>Pseudomonadati</taxon>
        <taxon>Pseudomonadota</taxon>
        <taxon>Alphaproteobacteria</taxon>
        <taxon>Rhodobacterales</taxon>
        <taxon>Paracoccaceae</taxon>
        <taxon>Albidovulum</taxon>
    </lineage>
</organism>
<name>A0A2S5JE44_9RHOB</name>
<keyword evidence="3" id="KW-1185">Reference proteome</keyword>
<reference evidence="2 3" key="1">
    <citation type="submission" date="2018-01" db="EMBL/GenBank/DDBJ databases">
        <title>Genomic Encyclopedia of Archaeal and Bacterial Type Strains, Phase II (KMG-II): from individual species to whole genera.</title>
        <authorList>
            <person name="Goeker M."/>
        </authorList>
    </citation>
    <scope>NUCLEOTIDE SEQUENCE [LARGE SCALE GENOMIC DNA]</scope>
    <source>
        <strain evidence="2 3">DSM 12048</strain>
    </source>
</reference>
<accession>A0A2S5JE44</accession>
<gene>
    <name evidence="2" type="ORF">LV82_02573</name>
</gene>